<feature type="compositionally biased region" description="Acidic residues" evidence="1">
    <location>
        <begin position="707"/>
        <end position="734"/>
    </location>
</feature>
<feature type="compositionally biased region" description="Acidic residues" evidence="1">
    <location>
        <begin position="556"/>
        <end position="574"/>
    </location>
</feature>
<protein>
    <submittedName>
        <fullName evidence="2">Uncharacterized protein</fullName>
    </submittedName>
</protein>
<keyword evidence="3" id="KW-1185">Reference proteome</keyword>
<feature type="compositionally biased region" description="Acidic residues" evidence="1">
    <location>
        <begin position="1364"/>
        <end position="1373"/>
    </location>
</feature>
<feature type="compositionally biased region" description="Low complexity" evidence="1">
    <location>
        <begin position="510"/>
        <end position="523"/>
    </location>
</feature>
<feature type="compositionally biased region" description="Polar residues" evidence="1">
    <location>
        <begin position="258"/>
        <end position="282"/>
    </location>
</feature>
<feature type="region of interest" description="Disordered" evidence="1">
    <location>
        <begin position="409"/>
        <end position="435"/>
    </location>
</feature>
<feature type="region of interest" description="Disordered" evidence="1">
    <location>
        <begin position="1324"/>
        <end position="1402"/>
    </location>
</feature>
<evidence type="ECO:0000313" key="2">
    <source>
        <dbReference type="EMBL" id="GAX76968.1"/>
    </source>
</evidence>
<feature type="compositionally biased region" description="Basic and acidic residues" evidence="1">
    <location>
        <begin position="526"/>
        <end position="541"/>
    </location>
</feature>
<feature type="compositionally biased region" description="Basic and acidic residues" evidence="1">
    <location>
        <begin position="1164"/>
        <end position="1191"/>
    </location>
</feature>
<feature type="region of interest" description="Disordered" evidence="1">
    <location>
        <begin position="503"/>
        <end position="661"/>
    </location>
</feature>
<sequence length="1880" mass="199333">MADDQHSSIERARLANLAYIANGKNRAEQGHQVTRVRIQWLRDFFSEIEKLKLLPPLSLEMLIPQPQQEKEEVPEEIEIPTLDLESAMKILPHYLQAHFKKYQNMTERANSGLNSATDDSITAMIVENKLKFQRQNMEGRLSNLFTSAENDSVAAAGRKFLIMDFDKRVKAALAIQAAFRRFKLRCDDTVWPSEERRLGSVPPRARDAKARYMLSAADIAKENARVKALHEQEIKELAEASRPLREAEEQLHKLGESKPQTRSGTPNNAAFTSAESHPSSSLLHGGDESTAAGLGGTISAWDGSSSHSALPFTATTSLLGATVSSSPALNSSLDTVSKAGAITAADGILGMSHISGKDTSHAKALLSNSRGESASSAPLPGSVGAVDYTPASGGEVDIYTSVEASNGAAPLQSVGVEESDVQSIEEEEEEEDEAGPVWKVSCVKVIETSEVAKVVKPSAEEIAEAEAREAAAAAEAAARAAAEEAERLEQEQLEQQERLMRDKLAEEASAAEAMQKADLAAAAKQRLTEARKAQRQAEKAAARAARTRAAGLKEGLDEEEQEDEDEEEKEEQEVVTDLMENSQDTFATADKDAEASNKGPQGEGGSKMNPVEWVPRYEVPAAGTRAATPPQPTPTSALLSGRPPPVLQSAQNAVRHQDAGAEQVTAVHVDATQQQLREGRMAKRKAENVAAARAARAAVASGNGLGQEEEGDFEEQLNEEMEEKEEVGEDEDDDEHRIFPPHVLSESSARLDSAQVSHTRSVTSAQQVDSHPSSPNPSPQKLTPTANALVSSTHAAGSSYQGPSSATEPAMNVADKVSSAASVHKSAAADLLVSATGSASGPHLPSVESNVDNHHTLSATIGGPSEQAGNTTGIASAVEEDCAVLISQPHPRAEDHNALMGAASPFSSAALQHFNTEVPNSFAAPTLGRELPVGGLGISSADLHSSPQSSVMMVSEVHADLSTAPPAISEVSVVEKEVNVKDVVEEHRTTHSDDGALQRTAAAPLQHPPPTPSVAALHDPKYTSSDSRRDLLADSRVGHQQGDVIEQLQHAADPLTAGASIQEDHPESRHEEEKADYEECFVEAATTNGPLHDVVQDAQHAVQAEVFVEVNIHAHSNADESNGGNEISLVGLDEGGGVRSGAVARGNSDYPNQQEAIGNSDYPNQKEARGNSDYPNQKEARGNSDYPNQKEGDVRHVTEEDHLEEGAAGGGRRGCEVLVDDAGGDHNADEAVDEAVGDGDAVKSVVVDHYADEAVDEAEGDGDAVIKSVVVDHYADDHLEDEGRHWIRGPAGGQDTTGVADTCVAEQEDVIRRDGQNLDAAAEGVGRVPEHNALEDDLVPGSTGYGDHVQHDQQNGFQHSKGDESDEFGYQDNEEQRDVEGNGDHDVDTAVQNSGDQLDDHADDGVDFVGGEDELDEQGTSVYYEEDAQRLGGGVDQSQGDYMDQAVQDEVMSGNTSSTHDDYGVKVVRRKPSIISVKITAPAVLEGDGTVEAGSYHTSVNDDGGGPASARAAPAIPHPPDMPSPLFFSPRHSLLSNTAQYFSLSRQYTDTQQPSAMTGPGLRAVHQMGERKLSQPLHGPSILPSTGRPSSASTSPTRLRVMVACGDDLDYPAGIMSPSHTSVGSTKRLGVVAAGAASTTSPRSVLRKQEAAEAAVVPGAATRPAVVPADQHGGSIIGMSLNSNAMHHNGVAHLEMPMADPNAWSAWRTLQRSAYIMQELAYVGDHAETFRPGLRFVPEMDTMYHLSNAAAAAKKTGIKQTGSNIIQTTSSLSLPSIQRGVNSHMPHFSRPLYGGTTTGAALLYGSPRRVKMALSPNGRFRSLMPFPAGAVGAEGPGGGGKAAGVRSRSNNVDAAWNQMGAAKLPLLVSGRSQSLGGMMD</sequence>
<feature type="compositionally biased region" description="Acidic residues" evidence="1">
    <location>
        <begin position="417"/>
        <end position="434"/>
    </location>
</feature>
<dbReference type="EMBL" id="BEGY01000021">
    <property type="protein sequence ID" value="GAX76968.1"/>
    <property type="molecule type" value="Genomic_DNA"/>
</dbReference>
<dbReference type="Proteomes" id="UP000232323">
    <property type="component" value="Unassembled WGS sequence"/>
</dbReference>
<feature type="region of interest" description="Disordered" evidence="1">
    <location>
        <begin position="699"/>
        <end position="808"/>
    </location>
</feature>
<proteinExistence type="predicted"/>
<feature type="compositionally biased region" description="Basic and acidic residues" evidence="1">
    <location>
        <begin position="1374"/>
        <end position="1388"/>
    </location>
</feature>
<feature type="region of interest" description="Disordered" evidence="1">
    <location>
        <begin position="1574"/>
        <end position="1595"/>
    </location>
</feature>
<feature type="compositionally biased region" description="Polar residues" evidence="1">
    <location>
        <begin position="745"/>
        <end position="807"/>
    </location>
</feature>
<accession>A0A250X1M1</accession>
<feature type="compositionally biased region" description="Low complexity" evidence="1">
    <location>
        <begin position="542"/>
        <end position="553"/>
    </location>
</feature>
<feature type="compositionally biased region" description="Polar residues" evidence="1">
    <location>
        <begin position="1149"/>
        <end position="1163"/>
    </location>
</feature>
<reference evidence="2 3" key="1">
    <citation type="submission" date="2017-08" db="EMBL/GenBank/DDBJ databases">
        <title>Acidophilic green algal genome provides insights into adaptation to an acidic environment.</title>
        <authorList>
            <person name="Hirooka S."/>
            <person name="Hirose Y."/>
            <person name="Kanesaki Y."/>
            <person name="Higuchi S."/>
            <person name="Fujiwara T."/>
            <person name="Onuma R."/>
            <person name="Era A."/>
            <person name="Ohbayashi R."/>
            <person name="Uzuka A."/>
            <person name="Nozaki H."/>
            <person name="Yoshikawa H."/>
            <person name="Miyagishima S.Y."/>
        </authorList>
    </citation>
    <scope>NUCLEOTIDE SEQUENCE [LARGE SCALE GENOMIC DNA]</scope>
    <source>
        <strain evidence="2 3">NIES-2499</strain>
    </source>
</reference>
<gene>
    <name evidence="2" type="ORF">CEUSTIGMA_g4415.t1</name>
</gene>
<feature type="compositionally biased region" description="Basic and acidic residues" evidence="1">
    <location>
        <begin position="239"/>
        <end position="256"/>
    </location>
</feature>
<feature type="compositionally biased region" description="Polar residues" evidence="1">
    <location>
        <begin position="1583"/>
        <end position="1595"/>
    </location>
</feature>
<feature type="region of interest" description="Disordered" evidence="1">
    <location>
        <begin position="1002"/>
        <end position="1026"/>
    </location>
</feature>
<feature type="region of interest" description="Disordered" evidence="1">
    <location>
        <begin position="239"/>
        <end position="289"/>
    </location>
</feature>
<evidence type="ECO:0000313" key="3">
    <source>
        <dbReference type="Proteomes" id="UP000232323"/>
    </source>
</evidence>
<evidence type="ECO:0000256" key="1">
    <source>
        <dbReference type="SAM" id="MobiDB-lite"/>
    </source>
</evidence>
<name>A0A250X1M1_9CHLO</name>
<organism evidence="2 3">
    <name type="scientific">Chlamydomonas eustigma</name>
    <dbReference type="NCBI Taxonomy" id="1157962"/>
    <lineage>
        <taxon>Eukaryota</taxon>
        <taxon>Viridiplantae</taxon>
        <taxon>Chlorophyta</taxon>
        <taxon>core chlorophytes</taxon>
        <taxon>Chlorophyceae</taxon>
        <taxon>CS clade</taxon>
        <taxon>Chlamydomonadales</taxon>
        <taxon>Chlamydomonadaceae</taxon>
        <taxon>Chlamydomonas</taxon>
    </lineage>
</organism>
<comment type="caution">
    <text evidence="2">The sequence shown here is derived from an EMBL/GenBank/DDBJ whole genome shotgun (WGS) entry which is preliminary data.</text>
</comment>
<feature type="region of interest" description="Disordered" evidence="1">
    <location>
        <begin position="1140"/>
        <end position="1191"/>
    </location>
</feature>